<evidence type="ECO:0000313" key="5">
    <source>
        <dbReference type="Proteomes" id="UP000595897"/>
    </source>
</evidence>
<keyword evidence="5" id="KW-1185">Reference proteome</keyword>
<dbReference type="PANTHER" id="PTHR21015">
    <property type="entry name" value="UDP-N-ACETYLGLUCOSAMINE--N-ACETYLMURAMYL-(PENTAPEPTIDE) PYROPHOSPHORYL-UNDECAPRENOL N-ACETYLGLUCOSAMINE TRANSFERASE 1"/>
    <property type="match status" value="1"/>
</dbReference>
<dbReference type="GO" id="GO:0016758">
    <property type="term" value="F:hexosyltransferase activity"/>
    <property type="evidence" value="ECO:0007669"/>
    <property type="project" value="InterPro"/>
</dbReference>
<reference evidence="4 5" key="1">
    <citation type="submission" date="2020-11" db="EMBL/GenBank/DDBJ databases">
        <title>Draft genome sequencing of a Lachnospiraceae strain isolated from anoxic soil subjected to BSD treatment.</title>
        <authorList>
            <person name="Uek A."/>
            <person name="Tonouchi A."/>
        </authorList>
    </citation>
    <scope>NUCLEOTIDE SEQUENCE [LARGE SCALE GENOMIC DNA]</scope>
    <source>
        <strain evidence="4 5">TB5</strain>
    </source>
</reference>
<feature type="domain" description="Glycosyl transferase family 28 C-terminal" evidence="3">
    <location>
        <begin position="170"/>
        <end position="320"/>
    </location>
</feature>
<dbReference type="Proteomes" id="UP000595897">
    <property type="component" value="Chromosome"/>
</dbReference>
<gene>
    <name evidence="4" type="ORF">bsdtb5_38040</name>
</gene>
<dbReference type="Gene3D" id="3.40.50.11190">
    <property type="match status" value="1"/>
</dbReference>
<keyword evidence="4" id="KW-0378">Hydrolase</keyword>
<dbReference type="InterPro" id="IPR020023">
    <property type="entry name" value="PseG"/>
</dbReference>
<name>A0A7R7IEV2_9FIRM</name>
<feature type="active site" description="Proton acceptor" evidence="1">
    <location>
        <position position="16"/>
    </location>
</feature>
<dbReference type="GO" id="GO:0016787">
    <property type="term" value="F:hydrolase activity"/>
    <property type="evidence" value="ECO:0007669"/>
    <property type="project" value="UniProtKB-KW"/>
</dbReference>
<protein>
    <submittedName>
        <fullName evidence="4">UDP-2,4-diacetamido-2,4,6-trideoxy-beta-L-altropy ranose hydrolase</fullName>
    </submittedName>
</protein>
<organism evidence="4 5">
    <name type="scientific">Anaeromicropila herbilytica</name>
    <dbReference type="NCBI Taxonomy" id="2785025"/>
    <lineage>
        <taxon>Bacteria</taxon>
        <taxon>Bacillati</taxon>
        <taxon>Bacillota</taxon>
        <taxon>Clostridia</taxon>
        <taxon>Lachnospirales</taxon>
        <taxon>Lachnospiraceae</taxon>
        <taxon>Anaeromicropila</taxon>
    </lineage>
</organism>
<evidence type="ECO:0000256" key="1">
    <source>
        <dbReference type="PIRSR" id="PIRSR620023-1"/>
    </source>
</evidence>
<feature type="binding site" evidence="2">
    <location>
        <position position="153"/>
    </location>
    <ligand>
        <name>substrate</name>
    </ligand>
</feature>
<dbReference type="KEGG" id="ahb:bsdtb5_38040"/>
<dbReference type="RefSeq" id="WP_271713553.1">
    <property type="nucleotide sequence ID" value="NZ_AP024169.1"/>
</dbReference>
<dbReference type="AlphaFoldDB" id="A0A7R7IEV2"/>
<dbReference type="NCBIfam" id="TIGR03590">
    <property type="entry name" value="PseG"/>
    <property type="match status" value="1"/>
</dbReference>
<dbReference type="InterPro" id="IPR007235">
    <property type="entry name" value="Glyco_trans_28_C"/>
</dbReference>
<accession>A0A7R7IEV2</accession>
<dbReference type="Gene3D" id="3.40.50.2000">
    <property type="entry name" value="Glycogen Phosphorylase B"/>
    <property type="match status" value="1"/>
</dbReference>
<evidence type="ECO:0000313" key="4">
    <source>
        <dbReference type="EMBL" id="BCN32509.1"/>
    </source>
</evidence>
<sequence length="342" mass="39317">MLYIRADANSYIASGHIMRCLTIAEEMRKNGEECIFITADEEPSALLQSKGFERICLNSRWNDLEYELNDLLRLIHEKNITHLLIDSYYVTDIYLLKLRQKCKTIYIDDLGSFSHSVDMLINYNIYWNQLGYHSWYNDSDVRLCMGLSYAPLRKEFQNRKPLISKNVKHVFITSGGSDQYNVAGLCLDEIIKRSEFKGLIFHVIVGNFNKNKEKLIDIARYNKNIELHYNVTNMYELMNSCDLAITAGGFTMYELCACGIPMICFAFADNQLPGVRGFESNNLAIYAGDIRENERLCMDKIMDGIDYFLVNNDKRIQMANALTKVVDGKGASRIAQCIINNI</sequence>
<feature type="binding site" evidence="2">
    <location>
        <position position="254"/>
    </location>
    <ligand>
        <name>substrate</name>
    </ligand>
</feature>
<dbReference type="SUPFAM" id="SSF53756">
    <property type="entry name" value="UDP-Glycosyltransferase/glycogen phosphorylase"/>
    <property type="match status" value="1"/>
</dbReference>
<dbReference type="PANTHER" id="PTHR21015:SF22">
    <property type="entry name" value="GLYCOSYLTRANSFERASE"/>
    <property type="match status" value="1"/>
</dbReference>
<dbReference type="Pfam" id="PF04101">
    <property type="entry name" value="Glyco_tran_28_C"/>
    <property type="match status" value="1"/>
</dbReference>
<evidence type="ECO:0000256" key="2">
    <source>
        <dbReference type="PIRSR" id="PIRSR620023-2"/>
    </source>
</evidence>
<dbReference type="EMBL" id="AP024169">
    <property type="protein sequence ID" value="BCN32509.1"/>
    <property type="molecule type" value="Genomic_DNA"/>
</dbReference>
<proteinExistence type="predicted"/>
<evidence type="ECO:0000259" key="3">
    <source>
        <dbReference type="Pfam" id="PF04101"/>
    </source>
</evidence>